<evidence type="ECO:0000256" key="3">
    <source>
        <dbReference type="ARBA" id="ARBA00022561"/>
    </source>
</evidence>
<comment type="subunit">
    <text evidence="9">Homomultimer; forms the nucleocapsid. Binds to the viral genomic RNA. N0 interacts with the phosphoprotein (via N-terminus); this interaction allows P to chaperon N0 to avoid N polymerization before encapsidation. Interacts as N-RNA template with the phosphoprotein (via C-terminus); this interaction positions the polymerase on the template.</text>
</comment>
<keyword evidence="8 9" id="KW-0687">Ribonucleoprotein</keyword>
<protein>
    <recommendedName>
        <fullName evidence="9">Nucleocapsid</fullName>
    </recommendedName>
    <alternativeName>
        <fullName evidence="9">Nucleocapsid protein</fullName>
    </alternativeName>
</protein>
<keyword evidence="4 9" id="KW-0946">Virion</keyword>
<dbReference type="Proteomes" id="UP000164555">
    <property type="component" value="Genome"/>
</dbReference>
<proteinExistence type="inferred from homology"/>
<dbReference type="RefSeq" id="YP_009094144.1">
    <property type="nucleotide sequence ID" value="NC_025360.1"/>
</dbReference>
<evidence type="ECO:0000313" key="11">
    <source>
        <dbReference type="Proteomes" id="UP000164555"/>
    </source>
</evidence>
<evidence type="ECO:0000256" key="1">
    <source>
        <dbReference type="ARBA" id="ARBA00007642"/>
    </source>
</evidence>
<dbReference type="GO" id="GO:0019029">
    <property type="term" value="C:helical viral capsid"/>
    <property type="evidence" value="ECO:0007669"/>
    <property type="project" value="UniProtKB-KW"/>
</dbReference>
<organism evidence="10 11">
    <name type="scientific">Salmon aquaparamyxovirus</name>
    <dbReference type="NCBI Taxonomy" id="381543"/>
    <lineage>
        <taxon>Viruses</taxon>
        <taxon>Riboviria</taxon>
        <taxon>Orthornavirae</taxon>
        <taxon>Negarnaviricota</taxon>
        <taxon>Haploviricotina</taxon>
        <taxon>Monjiviricetes</taxon>
        <taxon>Mononegavirales</taxon>
        <taxon>Paramyxoviridae</taxon>
        <taxon>Feraresvirinae</taxon>
        <taxon>Aquaparamyxovirus</taxon>
        <taxon>Aquaparamyxovirus salmonis</taxon>
    </lineage>
</organism>
<reference evidence="10 11" key="1">
    <citation type="journal article" date="2008" name="Virology">
        <title>The complete genome sequence of the Atlantic salmon paramyxovirus (ASPV).</title>
        <authorList>
            <person name="Nylund S."/>
            <person name="Karlsen M."/>
            <person name="Nylund A."/>
        </authorList>
    </citation>
    <scope>NUCLEOTIDE SEQUENCE [LARGE SCALE GENOMIC DNA]</scope>
    <source>
        <strain evidence="10">ASPV-Ro</strain>
    </source>
</reference>
<comment type="subcellular location">
    <subcellularLocation>
        <location evidence="9">Virion</location>
    </subcellularLocation>
    <subcellularLocation>
        <location evidence="9">Host cytoplasm</location>
    </subcellularLocation>
</comment>
<dbReference type="EMBL" id="EF646380">
    <property type="protein sequence ID" value="ABW38048.1"/>
    <property type="molecule type" value="Viral_cRNA"/>
</dbReference>
<evidence type="ECO:0000256" key="7">
    <source>
        <dbReference type="ARBA" id="ARBA00023200"/>
    </source>
</evidence>
<dbReference type="GO" id="GO:0005198">
    <property type="term" value="F:structural molecule activity"/>
    <property type="evidence" value="ECO:0007669"/>
    <property type="project" value="InterPro"/>
</dbReference>
<dbReference type="GO" id="GO:0003723">
    <property type="term" value="F:RNA binding"/>
    <property type="evidence" value="ECO:0007669"/>
    <property type="project" value="UniProtKB-KW"/>
</dbReference>
<evidence type="ECO:0000256" key="5">
    <source>
        <dbReference type="ARBA" id="ARBA00022884"/>
    </source>
</evidence>
<keyword evidence="5 9" id="KW-0694">RNA-binding</keyword>
<evidence type="ECO:0000256" key="6">
    <source>
        <dbReference type="ARBA" id="ARBA00023086"/>
    </source>
</evidence>
<keyword evidence="6 9" id="KW-0543">Viral nucleoprotein</keyword>
<dbReference type="GeneID" id="20964430"/>
<dbReference type="Pfam" id="PF00973">
    <property type="entry name" value="Paramyxo_ncap"/>
    <property type="match status" value="1"/>
</dbReference>
<keyword evidence="2 9" id="KW-1139">Helical capsid protein</keyword>
<comment type="similarity">
    <text evidence="1 9">Belongs to the paramyxoviruses nucleocapsid family.</text>
</comment>
<dbReference type="OrthoDB" id="3094at10239"/>
<dbReference type="GO" id="GO:0030430">
    <property type="term" value="C:host cell cytoplasm"/>
    <property type="evidence" value="ECO:0007669"/>
    <property type="project" value="UniProtKB-SubCell"/>
</dbReference>
<name>B1NLR1_9MONO</name>
<comment type="function">
    <text evidence="9">Forms the helical nucleocapsid (NC), protecting the genome from nucleases.</text>
</comment>
<dbReference type="GO" id="GO:0019013">
    <property type="term" value="C:viral nucleocapsid"/>
    <property type="evidence" value="ECO:0007669"/>
    <property type="project" value="UniProtKB-KW"/>
</dbReference>
<dbReference type="InterPro" id="IPR002021">
    <property type="entry name" value="Paramyx_ncap"/>
</dbReference>
<accession>B1NLR1</accession>
<evidence type="ECO:0000256" key="9">
    <source>
        <dbReference type="RuleBase" id="RU361245"/>
    </source>
</evidence>
<evidence type="ECO:0000256" key="2">
    <source>
        <dbReference type="ARBA" id="ARBA00022497"/>
    </source>
</evidence>
<keyword evidence="3 9" id="KW-0167">Capsid protein</keyword>
<evidence type="ECO:0000256" key="4">
    <source>
        <dbReference type="ARBA" id="ARBA00022844"/>
    </source>
</evidence>
<dbReference type="GO" id="GO:1990904">
    <property type="term" value="C:ribonucleoprotein complex"/>
    <property type="evidence" value="ECO:0007669"/>
    <property type="project" value="UniProtKB-KW"/>
</dbReference>
<sequence length="530" mass="58757">MAGIFESVKDLENHKIRLEAPRGGSRLLVGKKDSTPICIPNFDDQEGASAVAFMLRMLTICITSTVNMTVRGAALISAMLSNSEQPSVMMTNYALDQDKTYVQYFVTSMLSEFPFMEITNRGIKLENMMTWYGKMVTENDYDQLFPSSQNDACSLVSAELKNSGLNMVLGTLFIQIWICLTKAVTNPDVGEVAFNKRMTKLIQQKRVCPKLVMSQSALKAIREVLARQQNVRAFMVNFLIDLQGSGTTSSSTERMVIDIGTYISEAGMAGFMNTIEYGLKTRYPALATAELRPSLEKMESLITLYKSKGPLGPYMNILEDPDAVKFAPGAYPLLWSYAMGVAVATNKDMTGLVVERSFLSGRWFRAGQDIVRSQALRYNKDMIQQLSLDDSDIDELNMVINGEHSKTGEFIKAKGTHAGVEGEDDIEGEEGREVLRREESEFVDMPAGSSIRGYASGYGKEIDRASVGNSHPQAVFRFGDRSQHKTVSDPARRDQLKDILKRKLAEEMGEPVPENLDADASSDAMLLKGI</sequence>
<dbReference type="KEGG" id="vg:20964430"/>
<evidence type="ECO:0000313" key="10">
    <source>
        <dbReference type="EMBL" id="ABW38048.1"/>
    </source>
</evidence>
<evidence type="ECO:0000256" key="8">
    <source>
        <dbReference type="ARBA" id="ARBA00023274"/>
    </source>
</evidence>
<keyword evidence="7 9" id="KW-1035">Host cytoplasm</keyword>